<keyword evidence="1" id="KW-0472">Membrane</keyword>
<evidence type="ECO:0000256" key="1">
    <source>
        <dbReference type="SAM" id="Phobius"/>
    </source>
</evidence>
<keyword evidence="1" id="KW-1133">Transmembrane helix</keyword>
<keyword evidence="1" id="KW-0812">Transmembrane</keyword>
<evidence type="ECO:0008006" key="4">
    <source>
        <dbReference type="Google" id="ProtNLM"/>
    </source>
</evidence>
<evidence type="ECO:0000313" key="3">
    <source>
        <dbReference type="Proteomes" id="UP000245469"/>
    </source>
</evidence>
<proteinExistence type="predicted"/>
<organism evidence="2 3">
    <name type="scientific">Quadrisphaera granulorum</name>
    <dbReference type="NCBI Taxonomy" id="317664"/>
    <lineage>
        <taxon>Bacteria</taxon>
        <taxon>Bacillati</taxon>
        <taxon>Actinomycetota</taxon>
        <taxon>Actinomycetes</taxon>
        <taxon>Kineosporiales</taxon>
        <taxon>Kineosporiaceae</taxon>
        <taxon>Quadrisphaera</taxon>
    </lineage>
</organism>
<name>A0A316AH40_9ACTN</name>
<gene>
    <name evidence="2" type="ORF">BXY45_101189</name>
</gene>
<evidence type="ECO:0000313" key="2">
    <source>
        <dbReference type="EMBL" id="PWJ56214.1"/>
    </source>
</evidence>
<reference evidence="2 3" key="1">
    <citation type="submission" date="2018-03" db="EMBL/GenBank/DDBJ databases">
        <title>Genomic Encyclopedia of Archaeal and Bacterial Type Strains, Phase II (KMG-II): from individual species to whole genera.</title>
        <authorList>
            <person name="Goeker M."/>
        </authorList>
    </citation>
    <scope>NUCLEOTIDE SEQUENCE [LARGE SCALE GENOMIC DNA]</scope>
    <source>
        <strain evidence="2 3">DSM 44889</strain>
    </source>
</reference>
<protein>
    <recommendedName>
        <fullName evidence="4">DUF2550 family protein</fullName>
    </recommendedName>
</protein>
<feature type="transmembrane region" description="Helical" evidence="1">
    <location>
        <begin position="6"/>
        <end position="26"/>
    </location>
</feature>
<dbReference type="AlphaFoldDB" id="A0A316AH40"/>
<dbReference type="RefSeq" id="WP_109772407.1">
    <property type="nucleotide sequence ID" value="NZ_QGDQ01000001.1"/>
</dbReference>
<dbReference type="Proteomes" id="UP000245469">
    <property type="component" value="Unassembled WGS sequence"/>
</dbReference>
<accession>A0A316AH40</accession>
<comment type="caution">
    <text evidence="2">The sequence shown here is derived from an EMBL/GenBank/DDBJ whole genome shotgun (WGS) entry which is preliminary data.</text>
</comment>
<dbReference type="OrthoDB" id="5197458at2"/>
<sequence>MPENWVSLVLLVIVAVVLGGALSAWVQRRVGGPRRTDANPHTQRWTLDAGLRVLTGDQPGLSRRWRHGRAALEPGSITLRPYRWGLRIFPMAPVVVNVVAIDTNTALRSGWRSAWSVSPGARLVEVTSTTGATLQLAATPMASDEVLQVLAPRPA</sequence>
<keyword evidence="3" id="KW-1185">Reference proteome</keyword>
<dbReference type="EMBL" id="QGDQ01000001">
    <property type="protein sequence ID" value="PWJ56214.1"/>
    <property type="molecule type" value="Genomic_DNA"/>
</dbReference>